<feature type="transmembrane region" description="Helical" evidence="1">
    <location>
        <begin position="333"/>
        <end position="354"/>
    </location>
</feature>
<keyword evidence="3" id="KW-1185">Reference proteome</keyword>
<gene>
    <name evidence="2" type="ORF">EHO59_13760</name>
</gene>
<feature type="transmembrane region" description="Helical" evidence="1">
    <location>
        <begin position="145"/>
        <end position="166"/>
    </location>
</feature>
<keyword evidence="1" id="KW-0472">Membrane</keyword>
<feature type="transmembrane region" description="Helical" evidence="1">
    <location>
        <begin position="269"/>
        <end position="288"/>
    </location>
</feature>
<feature type="transmembrane region" description="Helical" evidence="1">
    <location>
        <begin position="239"/>
        <end position="257"/>
    </location>
</feature>
<feature type="transmembrane region" description="Helical" evidence="1">
    <location>
        <begin position="116"/>
        <end position="133"/>
    </location>
</feature>
<protein>
    <submittedName>
        <fullName evidence="2">NnrS family protein</fullName>
    </submittedName>
</protein>
<feature type="transmembrane region" description="Helical" evidence="1">
    <location>
        <begin position="360"/>
        <end position="377"/>
    </location>
</feature>
<comment type="caution">
    <text evidence="2">The sequence shown here is derived from an EMBL/GenBank/DDBJ whole genome shotgun (WGS) entry which is preliminary data.</text>
</comment>
<feature type="transmembrane region" description="Helical" evidence="1">
    <location>
        <begin position="172"/>
        <end position="194"/>
    </location>
</feature>
<dbReference type="InterPro" id="IPR010266">
    <property type="entry name" value="NnrS"/>
</dbReference>
<dbReference type="Pfam" id="PF05940">
    <property type="entry name" value="NnrS"/>
    <property type="match status" value="1"/>
</dbReference>
<feature type="transmembrane region" description="Helical" evidence="1">
    <location>
        <begin position="20"/>
        <end position="46"/>
    </location>
</feature>
<organism evidence="2 3">
    <name type="scientific">Leptospira semungkisensis</name>
    <dbReference type="NCBI Taxonomy" id="2484985"/>
    <lineage>
        <taxon>Bacteria</taxon>
        <taxon>Pseudomonadati</taxon>
        <taxon>Spirochaetota</taxon>
        <taxon>Spirochaetia</taxon>
        <taxon>Leptospirales</taxon>
        <taxon>Leptospiraceae</taxon>
        <taxon>Leptospira</taxon>
    </lineage>
</organism>
<dbReference type="AlphaFoldDB" id="A0A4R9FS02"/>
<feature type="transmembrane region" description="Helical" evidence="1">
    <location>
        <begin position="300"/>
        <end position="321"/>
    </location>
</feature>
<dbReference type="RefSeq" id="WP_135589003.1">
    <property type="nucleotide sequence ID" value="NZ_RQEP01000018.1"/>
</dbReference>
<keyword evidence="1" id="KW-0812">Transmembrane</keyword>
<keyword evidence="1" id="KW-1133">Transmembrane helix</keyword>
<dbReference type="EMBL" id="RQEP01000018">
    <property type="protein sequence ID" value="TGK00980.1"/>
    <property type="molecule type" value="Genomic_DNA"/>
</dbReference>
<dbReference type="OrthoDB" id="9770040at2"/>
<dbReference type="Proteomes" id="UP000297453">
    <property type="component" value="Unassembled WGS sequence"/>
</dbReference>
<feature type="transmembrane region" description="Helical" evidence="1">
    <location>
        <begin position="58"/>
        <end position="78"/>
    </location>
</feature>
<evidence type="ECO:0000313" key="2">
    <source>
        <dbReference type="EMBL" id="TGK00980.1"/>
    </source>
</evidence>
<proteinExistence type="predicted"/>
<sequence length="396" mass="45346">MRFSSFFSSDIWSIAFRPFFLGAAIHALFAILVWILILFSVISSPFLVGGIQMHSYEMVFGFSRAILVGFLFTAGQNWTKSILIQGKELCFLFALWVLGRFCFLSSPAISYAALTFDLYFDILVLFYLLPAFFKKGQEHNRIIGILYSLLFFLHVLVAFSFLGAISNDWSMHFIHLSIFVILQFLLLIAGRILPFFSSVAVAGSNPRKFLTLERMIQYGGLAFLVLEFGIYFAPEFSTYAGYFCFSFSIINLVRWYFWEPWKSLRIPILWILHTGYFWLSIGFFYLGLSHLGTFPVSSAFHIFTVGAIGVFTYGMITRVSLGHTGRPIRASKLTVLGYVFLNLAVISRVFFPLWNKYREAYFVSAAFWIGAFLLFLIQYTKILINPRADLKPGPKV</sequence>
<name>A0A4R9FS02_9LEPT</name>
<reference evidence="2" key="1">
    <citation type="journal article" date="2019" name="PLoS Negl. Trop. Dis.">
        <title>Revisiting the worldwide diversity of Leptospira species in the environment.</title>
        <authorList>
            <person name="Vincent A.T."/>
            <person name="Schiettekatte O."/>
            <person name="Bourhy P."/>
            <person name="Veyrier F.J."/>
            <person name="Picardeau M."/>
        </authorList>
    </citation>
    <scope>NUCLEOTIDE SEQUENCE [LARGE SCALE GENOMIC DNA]</scope>
    <source>
        <strain evidence="2">SSS9</strain>
    </source>
</reference>
<evidence type="ECO:0000256" key="1">
    <source>
        <dbReference type="SAM" id="Phobius"/>
    </source>
</evidence>
<evidence type="ECO:0000313" key="3">
    <source>
        <dbReference type="Proteomes" id="UP000297453"/>
    </source>
</evidence>
<accession>A0A4R9FS02</accession>
<feature type="transmembrane region" description="Helical" evidence="1">
    <location>
        <begin position="90"/>
        <end position="110"/>
    </location>
</feature>
<feature type="transmembrane region" description="Helical" evidence="1">
    <location>
        <begin position="215"/>
        <end position="233"/>
    </location>
</feature>